<evidence type="ECO:0000313" key="2">
    <source>
        <dbReference type="EMBL" id="MBI4923119.1"/>
    </source>
</evidence>
<dbReference type="Proteomes" id="UP000782610">
    <property type="component" value="Unassembled WGS sequence"/>
</dbReference>
<dbReference type="AlphaFoldDB" id="A0A933NXN4"/>
<sequence>MNFALIGRMAGALALSLSLAGCIDMTTDVYVTSATTAKATVTQTMAADIYAMVKAADDSGSSDSKPFCKEEGQTLTENENKSGTCVIVSEGVFADLKFDDSGAKPTFTDNGDGTVRVAVTTKDMMGEMGSQDDPQTAAMMKQMFEGHFLTIRFGGPAVTDTNMTLNDDGTYAEIKIPFLDLLNGTADLPEELYAVVDTN</sequence>
<evidence type="ECO:0000313" key="3">
    <source>
        <dbReference type="Proteomes" id="UP000782610"/>
    </source>
</evidence>
<gene>
    <name evidence="2" type="ORF">HY834_15350</name>
</gene>
<dbReference type="EMBL" id="JACRAF010000044">
    <property type="protein sequence ID" value="MBI4923119.1"/>
    <property type="molecule type" value="Genomic_DNA"/>
</dbReference>
<name>A0A933NXN4_9HYPH</name>
<feature type="signal peptide" evidence="1">
    <location>
        <begin position="1"/>
        <end position="20"/>
    </location>
</feature>
<proteinExistence type="predicted"/>
<reference evidence="2" key="1">
    <citation type="submission" date="2020-07" db="EMBL/GenBank/DDBJ databases">
        <title>Huge and variable diversity of episymbiotic CPR bacteria and DPANN archaea in groundwater ecosystems.</title>
        <authorList>
            <person name="He C.Y."/>
            <person name="Keren R."/>
            <person name="Whittaker M."/>
            <person name="Farag I.F."/>
            <person name="Doudna J."/>
            <person name="Cate J.H.D."/>
            <person name="Banfield J.F."/>
        </authorList>
    </citation>
    <scope>NUCLEOTIDE SEQUENCE</scope>
    <source>
        <strain evidence="2">NC_groundwater_1586_Pr3_B-0.1um_66_15</strain>
    </source>
</reference>
<protein>
    <recommendedName>
        <fullName evidence="4">Lipoprotein</fullName>
    </recommendedName>
</protein>
<comment type="caution">
    <text evidence="2">The sequence shown here is derived from an EMBL/GenBank/DDBJ whole genome shotgun (WGS) entry which is preliminary data.</text>
</comment>
<organism evidence="2 3">
    <name type="scientific">Devosia nanyangense</name>
    <dbReference type="NCBI Taxonomy" id="1228055"/>
    <lineage>
        <taxon>Bacteria</taxon>
        <taxon>Pseudomonadati</taxon>
        <taxon>Pseudomonadota</taxon>
        <taxon>Alphaproteobacteria</taxon>
        <taxon>Hyphomicrobiales</taxon>
        <taxon>Devosiaceae</taxon>
        <taxon>Devosia</taxon>
    </lineage>
</organism>
<evidence type="ECO:0008006" key="4">
    <source>
        <dbReference type="Google" id="ProtNLM"/>
    </source>
</evidence>
<evidence type="ECO:0000256" key="1">
    <source>
        <dbReference type="SAM" id="SignalP"/>
    </source>
</evidence>
<accession>A0A933NXN4</accession>
<keyword evidence="1" id="KW-0732">Signal</keyword>
<feature type="chain" id="PRO_5036935165" description="Lipoprotein" evidence="1">
    <location>
        <begin position="21"/>
        <end position="199"/>
    </location>
</feature>